<organism evidence="2 3">
    <name type="scientific">Peribacillus frigoritolerans</name>
    <dbReference type="NCBI Taxonomy" id="450367"/>
    <lineage>
        <taxon>Bacteria</taxon>
        <taxon>Bacillati</taxon>
        <taxon>Bacillota</taxon>
        <taxon>Bacilli</taxon>
        <taxon>Bacillales</taxon>
        <taxon>Bacillaceae</taxon>
        <taxon>Peribacillus</taxon>
    </lineage>
</organism>
<name>A0A941FHC0_9BACI</name>
<dbReference type="AlphaFoldDB" id="A0A941FHC0"/>
<gene>
    <name evidence="2" type="ORF">KEH51_11465</name>
</gene>
<sequence length="90" mass="10458">MVIFISVMTQMEGLLIFMALLPVIWIYSFFDSVQQLNKKQRGEELIDRTVLEDFEERRESGKKSKAVATLFAIFLVQVTYIWGCKNAGYN</sequence>
<comment type="caution">
    <text evidence="2">The sequence shown here is derived from an EMBL/GenBank/DDBJ whole genome shotgun (WGS) entry which is preliminary data.</text>
</comment>
<evidence type="ECO:0000313" key="2">
    <source>
        <dbReference type="EMBL" id="MBR8644803.1"/>
    </source>
</evidence>
<evidence type="ECO:0000256" key="1">
    <source>
        <dbReference type="SAM" id="Phobius"/>
    </source>
</evidence>
<keyword evidence="1" id="KW-1133">Transmembrane helix</keyword>
<feature type="transmembrane region" description="Helical" evidence="1">
    <location>
        <begin position="13"/>
        <end position="30"/>
    </location>
</feature>
<accession>A0A941FHC0</accession>
<feature type="transmembrane region" description="Helical" evidence="1">
    <location>
        <begin position="66"/>
        <end position="83"/>
    </location>
</feature>
<protein>
    <submittedName>
        <fullName evidence="2">Uncharacterized protein</fullName>
    </submittedName>
</protein>
<reference evidence="2" key="1">
    <citation type="submission" date="2021-04" db="EMBL/GenBank/DDBJ databases">
        <title>Whole genome sequencing of Enterococci isolates from hospitalized patients.</title>
        <authorList>
            <person name="Ogoti B.M."/>
            <person name="Onyambu F.G."/>
        </authorList>
    </citation>
    <scope>NUCLEOTIDE SEQUENCE</scope>
    <source>
        <strain evidence="2">242</strain>
    </source>
</reference>
<keyword evidence="1" id="KW-0472">Membrane</keyword>
<evidence type="ECO:0000313" key="3">
    <source>
        <dbReference type="Proteomes" id="UP000680045"/>
    </source>
</evidence>
<keyword evidence="1" id="KW-0812">Transmembrane</keyword>
<dbReference type="Proteomes" id="UP000680045">
    <property type="component" value="Unassembled WGS sequence"/>
</dbReference>
<proteinExistence type="predicted"/>
<dbReference type="EMBL" id="JAGTPW010000017">
    <property type="protein sequence ID" value="MBR8644803.1"/>
    <property type="molecule type" value="Genomic_DNA"/>
</dbReference>